<dbReference type="Proteomes" id="UP000517759">
    <property type="component" value="Unassembled WGS sequence"/>
</dbReference>
<dbReference type="Proteomes" id="UP001156881">
    <property type="component" value="Unassembled WGS sequence"/>
</dbReference>
<sequence>MTFEWIGLATLIVGLLGLVQSHRLAITACIAATLLGAAAASILTALGSANLPPAHVLLGFLMLIALRRPFAGRILEAYAWPQPGFWLLMTGLYATLAAVFMPRLFAGTSYVFTIARTDLGPGLLLTQLAPVSGNLSQTAYFVADVLCFGVFYAFARDRKCHGWIVQAILIGGCLNIAFAALDYATFFTGTADFLAFMRNATYRMLDTAEVVGFKRLVGSFPEASAFATATLTFFAFTFSLWLDGYRSRIVGGLSLLLFLALVASTSTTAYAGLSVYLALVYLGSLGLLLYGRVGPARLAFLAFSPIVALILVGTINLHDTLTASISDILQQLIFMKGSTASAMERASWNSQALINFYDSYGLGVGPGSARASNIVIATLATIGIFGAFTYATFLVTCLVAPRFERDPDRRIVRKAAASACAALFISGCIAGTTIDLGLLFFICAALAATPVDLEAPAQGPVRLAVARRPVLPQRAHGPASPA</sequence>
<proteinExistence type="predicted"/>
<feature type="transmembrane region" description="Helical" evidence="1">
    <location>
        <begin position="85"/>
        <end position="105"/>
    </location>
</feature>
<dbReference type="RefSeq" id="WP_183507334.1">
    <property type="nucleotide sequence ID" value="NZ_BSPG01000002.1"/>
</dbReference>
<reference evidence="5" key="2">
    <citation type="journal article" date="2019" name="Int. J. Syst. Evol. Microbiol.">
        <title>The Global Catalogue of Microorganisms (GCM) 10K type strain sequencing project: providing services to taxonomists for standard genome sequencing and annotation.</title>
        <authorList>
            <consortium name="The Broad Institute Genomics Platform"/>
            <consortium name="The Broad Institute Genome Sequencing Center for Infectious Disease"/>
            <person name="Wu L."/>
            <person name="Ma J."/>
        </authorList>
    </citation>
    <scope>NUCLEOTIDE SEQUENCE [LARGE SCALE GENOMIC DNA]</scope>
    <source>
        <strain evidence="5">NBRC 107710</strain>
    </source>
</reference>
<feature type="transmembrane region" description="Helical" evidence="1">
    <location>
        <begin position="298"/>
        <end position="317"/>
    </location>
</feature>
<keyword evidence="1" id="KW-0812">Transmembrane</keyword>
<feature type="transmembrane region" description="Helical" evidence="1">
    <location>
        <begin position="138"/>
        <end position="155"/>
    </location>
</feature>
<dbReference type="AlphaFoldDB" id="A0A7W6F818"/>
<evidence type="ECO:0000256" key="1">
    <source>
        <dbReference type="SAM" id="Phobius"/>
    </source>
</evidence>
<accession>A0A7W6F818</accession>
<keyword evidence="5" id="KW-1185">Reference proteome</keyword>
<reference evidence="3 4" key="3">
    <citation type="submission" date="2020-08" db="EMBL/GenBank/DDBJ databases">
        <title>Genomic Encyclopedia of Type Strains, Phase IV (KMG-IV): sequencing the most valuable type-strain genomes for metagenomic binning, comparative biology and taxonomic classification.</title>
        <authorList>
            <person name="Goeker M."/>
        </authorList>
    </citation>
    <scope>NUCLEOTIDE SEQUENCE [LARGE SCALE GENOMIC DNA]</scope>
    <source>
        <strain evidence="3 4">DSM 24105</strain>
    </source>
</reference>
<feature type="transmembrane region" description="Helical" evidence="1">
    <location>
        <begin position="167"/>
        <end position="187"/>
    </location>
</feature>
<reference evidence="2" key="1">
    <citation type="journal article" date="2014" name="Int. J. Syst. Evol. Microbiol.">
        <title>Complete genome of a new Firmicutes species belonging to the dominant human colonic microbiota ('Ruminococcus bicirculans') reveals two chromosomes and a selective capacity to utilize plant glucans.</title>
        <authorList>
            <consortium name="NISC Comparative Sequencing Program"/>
            <person name="Wegmann U."/>
            <person name="Louis P."/>
            <person name="Goesmann A."/>
            <person name="Henrissat B."/>
            <person name="Duncan S.H."/>
            <person name="Flint H.J."/>
        </authorList>
    </citation>
    <scope>NUCLEOTIDE SEQUENCE</scope>
    <source>
        <strain evidence="2">NBRC 107710</strain>
    </source>
</reference>
<protein>
    <recommendedName>
        <fullName evidence="6">O-antigen ligase like membrane protein</fullName>
    </recommendedName>
</protein>
<evidence type="ECO:0000313" key="5">
    <source>
        <dbReference type="Proteomes" id="UP001156881"/>
    </source>
</evidence>
<feature type="transmembrane region" description="Helical" evidence="1">
    <location>
        <begin position="374"/>
        <end position="400"/>
    </location>
</feature>
<reference evidence="2" key="4">
    <citation type="submission" date="2023-01" db="EMBL/GenBank/DDBJ databases">
        <title>Draft genome sequence of Methylobacterium brachythecii strain NBRC 107710.</title>
        <authorList>
            <person name="Sun Q."/>
            <person name="Mori K."/>
        </authorList>
    </citation>
    <scope>NUCLEOTIDE SEQUENCE</scope>
    <source>
        <strain evidence="2">NBRC 107710</strain>
    </source>
</reference>
<evidence type="ECO:0000313" key="2">
    <source>
        <dbReference type="EMBL" id="GLS42682.1"/>
    </source>
</evidence>
<organism evidence="3 4">
    <name type="scientific">Methylobacterium brachythecii</name>
    <dbReference type="NCBI Taxonomy" id="1176177"/>
    <lineage>
        <taxon>Bacteria</taxon>
        <taxon>Pseudomonadati</taxon>
        <taxon>Pseudomonadota</taxon>
        <taxon>Alphaproteobacteria</taxon>
        <taxon>Hyphomicrobiales</taxon>
        <taxon>Methylobacteriaceae</taxon>
        <taxon>Methylobacterium</taxon>
    </lineage>
</organism>
<gene>
    <name evidence="2" type="ORF">GCM10007884_06670</name>
    <name evidence="3" type="ORF">GGR33_003449</name>
</gene>
<keyword evidence="1" id="KW-1133">Transmembrane helix</keyword>
<evidence type="ECO:0000313" key="3">
    <source>
        <dbReference type="EMBL" id="MBB3903935.1"/>
    </source>
</evidence>
<feature type="transmembrane region" description="Helical" evidence="1">
    <location>
        <begin position="421"/>
        <end position="448"/>
    </location>
</feature>
<keyword evidence="1" id="KW-0472">Membrane</keyword>
<feature type="transmembrane region" description="Helical" evidence="1">
    <location>
        <begin position="223"/>
        <end position="242"/>
    </location>
</feature>
<feature type="transmembrane region" description="Helical" evidence="1">
    <location>
        <begin position="41"/>
        <end position="64"/>
    </location>
</feature>
<name>A0A7W6F818_9HYPH</name>
<comment type="caution">
    <text evidence="3">The sequence shown here is derived from an EMBL/GenBank/DDBJ whole genome shotgun (WGS) entry which is preliminary data.</text>
</comment>
<feature type="transmembrane region" description="Helical" evidence="1">
    <location>
        <begin position="249"/>
        <end position="267"/>
    </location>
</feature>
<evidence type="ECO:0008006" key="6">
    <source>
        <dbReference type="Google" id="ProtNLM"/>
    </source>
</evidence>
<feature type="transmembrane region" description="Helical" evidence="1">
    <location>
        <begin position="273"/>
        <end position="291"/>
    </location>
</feature>
<evidence type="ECO:0000313" key="4">
    <source>
        <dbReference type="Proteomes" id="UP000517759"/>
    </source>
</evidence>
<dbReference type="EMBL" id="JACIDN010000006">
    <property type="protein sequence ID" value="MBB3903935.1"/>
    <property type="molecule type" value="Genomic_DNA"/>
</dbReference>
<dbReference type="EMBL" id="BSPG01000002">
    <property type="protein sequence ID" value="GLS42682.1"/>
    <property type="molecule type" value="Genomic_DNA"/>
</dbReference>